<evidence type="ECO:0000313" key="1">
    <source>
        <dbReference type="EMBL" id="MBM9465930.1"/>
    </source>
</evidence>
<accession>A0A938Y538</accession>
<protein>
    <submittedName>
        <fullName evidence="1">Uncharacterized protein</fullName>
    </submittedName>
</protein>
<gene>
    <name evidence="1" type="ORF">JL106_01385</name>
</gene>
<reference evidence="1" key="1">
    <citation type="submission" date="2021-01" db="EMBL/GenBank/DDBJ databases">
        <title>YIM 132084 draft genome.</title>
        <authorList>
            <person name="An D."/>
        </authorList>
    </citation>
    <scope>NUCLEOTIDE SEQUENCE</scope>
    <source>
        <strain evidence="1">YIM 132084</strain>
    </source>
</reference>
<dbReference type="AlphaFoldDB" id="A0A938Y538"/>
<comment type="caution">
    <text evidence="1">The sequence shown here is derived from an EMBL/GenBank/DDBJ whole genome shotgun (WGS) entry which is preliminary data.</text>
</comment>
<evidence type="ECO:0000313" key="2">
    <source>
        <dbReference type="Proteomes" id="UP000663792"/>
    </source>
</evidence>
<proteinExistence type="predicted"/>
<dbReference type="RefSeq" id="WP_205258889.1">
    <property type="nucleotide sequence ID" value="NZ_JAERWK010000003.1"/>
</dbReference>
<dbReference type="EMBL" id="JAERWK010000003">
    <property type="protein sequence ID" value="MBM9465930.1"/>
    <property type="molecule type" value="Genomic_DNA"/>
</dbReference>
<sequence length="103" mass="11046">MVKAIVHPGPGGEVWDAVNDPVIEYPDHAVVSTRARSQCGTDLHIQTGNIVTRPPTDRADIATGHEACFYGDNPQTRGWTEISRSASGVEIARGVDKGLDAEH</sequence>
<dbReference type="InterPro" id="IPR011032">
    <property type="entry name" value="GroES-like_sf"/>
</dbReference>
<dbReference type="Gene3D" id="3.90.180.10">
    <property type="entry name" value="Medium-chain alcohol dehydrogenases, catalytic domain"/>
    <property type="match status" value="1"/>
</dbReference>
<name>A0A938Y538_9ACTN</name>
<dbReference type="Proteomes" id="UP000663792">
    <property type="component" value="Unassembled WGS sequence"/>
</dbReference>
<organism evidence="1 2">
    <name type="scientific">Nakamurella leprariae</name>
    <dbReference type="NCBI Taxonomy" id="2803911"/>
    <lineage>
        <taxon>Bacteria</taxon>
        <taxon>Bacillati</taxon>
        <taxon>Actinomycetota</taxon>
        <taxon>Actinomycetes</taxon>
        <taxon>Nakamurellales</taxon>
        <taxon>Nakamurellaceae</taxon>
        <taxon>Nakamurella</taxon>
    </lineage>
</organism>
<keyword evidence="2" id="KW-1185">Reference proteome</keyword>
<dbReference type="SUPFAM" id="SSF50129">
    <property type="entry name" value="GroES-like"/>
    <property type="match status" value="1"/>
</dbReference>